<dbReference type="SUPFAM" id="SSF46689">
    <property type="entry name" value="Homeodomain-like"/>
    <property type="match status" value="1"/>
</dbReference>
<feature type="DNA-binding region" description="H-T-H motif" evidence="2">
    <location>
        <begin position="49"/>
        <end position="68"/>
    </location>
</feature>
<dbReference type="Gene3D" id="1.10.357.10">
    <property type="entry name" value="Tetracycline Repressor, domain 2"/>
    <property type="match status" value="1"/>
</dbReference>
<dbReference type="AlphaFoldDB" id="A0A1G5S6D6"/>
<name>A0A1G5S6D6_PSEXY</name>
<dbReference type="Proteomes" id="UP000199428">
    <property type="component" value="Unassembled WGS sequence"/>
</dbReference>
<evidence type="ECO:0000256" key="2">
    <source>
        <dbReference type="PROSITE-ProRule" id="PRU00335"/>
    </source>
</evidence>
<organism evidence="4 5">
    <name type="scientific">Pseudobutyrivibrio xylanivorans</name>
    <dbReference type="NCBI Taxonomy" id="185007"/>
    <lineage>
        <taxon>Bacteria</taxon>
        <taxon>Bacillati</taxon>
        <taxon>Bacillota</taxon>
        <taxon>Clostridia</taxon>
        <taxon>Lachnospirales</taxon>
        <taxon>Lachnospiraceae</taxon>
        <taxon>Pseudobutyrivibrio</taxon>
    </lineage>
</organism>
<gene>
    <name evidence="4" type="ORF">SAMN02910350_02916</name>
</gene>
<dbReference type="PANTHER" id="PTHR43479">
    <property type="entry name" value="ACREF/ENVCD OPERON REPRESSOR-RELATED"/>
    <property type="match status" value="1"/>
</dbReference>
<sequence length="198" mass="23441">MENITESVTELQKKEVLRMNNRESNQLTRECLQLAMMHLMSEHPYDKITVSEIVRRAGVSRTAFYRNYTDKEEILRELGDKLINSISYFRENLCEKPELHEKPQLWFEDVFRTVREDKESISLFDKAGILQNELFSGKSIFELLYPTKDTELKYIRIGAESAFFQILISWFRDGMKEDDKEMATICVELFDNILKKFG</sequence>
<feature type="domain" description="HTH tetR-type" evidence="3">
    <location>
        <begin position="26"/>
        <end position="86"/>
    </location>
</feature>
<accession>A0A1G5S6D6</accession>
<dbReference type="InterPro" id="IPR050624">
    <property type="entry name" value="HTH-type_Tx_Regulator"/>
</dbReference>
<dbReference type="Pfam" id="PF00440">
    <property type="entry name" value="TetR_N"/>
    <property type="match status" value="1"/>
</dbReference>
<keyword evidence="1 2" id="KW-0238">DNA-binding</keyword>
<dbReference type="EMBL" id="FMWK01000025">
    <property type="protein sequence ID" value="SCZ81647.1"/>
    <property type="molecule type" value="Genomic_DNA"/>
</dbReference>
<dbReference type="InterPro" id="IPR009057">
    <property type="entry name" value="Homeodomain-like_sf"/>
</dbReference>
<evidence type="ECO:0000259" key="3">
    <source>
        <dbReference type="PROSITE" id="PS50977"/>
    </source>
</evidence>
<reference evidence="4 5" key="1">
    <citation type="submission" date="2016-10" db="EMBL/GenBank/DDBJ databases">
        <authorList>
            <person name="de Groot N.N."/>
        </authorList>
    </citation>
    <scope>NUCLEOTIDE SEQUENCE [LARGE SCALE GENOMIC DNA]</scope>
    <source>
        <strain evidence="4 5">DSM 10317</strain>
    </source>
</reference>
<evidence type="ECO:0000313" key="4">
    <source>
        <dbReference type="EMBL" id="SCZ81647.1"/>
    </source>
</evidence>
<evidence type="ECO:0000256" key="1">
    <source>
        <dbReference type="ARBA" id="ARBA00023125"/>
    </source>
</evidence>
<protein>
    <submittedName>
        <fullName evidence="4">Transcriptional regulator, TetR family</fullName>
    </submittedName>
</protein>
<dbReference type="InterPro" id="IPR001647">
    <property type="entry name" value="HTH_TetR"/>
</dbReference>
<dbReference type="PANTHER" id="PTHR43479:SF11">
    <property type="entry name" value="ACREF_ENVCD OPERON REPRESSOR-RELATED"/>
    <property type="match status" value="1"/>
</dbReference>
<dbReference type="GO" id="GO:0003677">
    <property type="term" value="F:DNA binding"/>
    <property type="evidence" value="ECO:0007669"/>
    <property type="project" value="UniProtKB-UniRule"/>
</dbReference>
<proteinExistence type="predicted"/>
<evidence type="ECO:0000313" key="5">
    <source>
        <dbReference type="Proteomes" id="UP000199428"/>
    </source>
</evidence>
<dbReference type="PROSITE" id="PS50977">
    <property type="entry name" value="HTH_TETR_2"/>
    <property type="match status" value="1"/>
</dbReference>
<dbReference type="RefSeq" id="WP_090164377.1">
    <property type="nucleotide sequence ID" value="NZ_FMWK01000025.1"/>
</dbReference>